<dbReference type="EMBL" id="LAZR01028320">
    <property type="protein sequence ID" value="KKL62970.1"/>
    <property type="molecule type" value="Genomic_DNA"/>
</dbReference>
<reference evidence="1" key="1">
    <citation type="journal article" date="2015" name="Nature">
        <title>Complex archaea that bridge the gap between prokaryotes and eukaryotes.</title>
        <authorList>
            <person name="Spang A."/>
            <person name="Saw J.H."/>
            <person name="Jorgensen S.L."/>
            <person name="Zaremba-Niedzwiedzka K."/>
            <person name="Martijn J."/>
            <person name="Lind A.E."/>
            <person name="van Eijk R."/>
            <person name="Schleper C."/>
            <person name="Guy L."/>
            <person name="Ettema T.J."/>
        </authorList>
    </citation>
    <scope>NUCLEOTIDE SEQUENCE</scope>
</reference>
<name>A0A0F9G047_9ZZZZ</name>
<gene>
    <name evidence="1" type="ORF">LCGC14_2179770</name>
</gene>
<proteinExistence type="predicted"/>
<organism evidence="1">
    <name type="scientific">marine sediment metagenome</name>
    <dbReference type="NCBI Taxonomy" id="412755"/>
    <lineage>
        <taxon>unclassified sequences</taxon>
        <taxon>metagenomes</taxon>
        <taxon>ecological metagenomes</taxon>
    </lineage>
</organism>
<protein>
    <submittedName>
        <fullName evidence="1">Uncharacterized protein</fullName>
    </submittedName>
</protein>
<sequence length="63" mass="7283">MRTSSIQNRQRTLSMDGRMIMESWQASCDRAITNELDPFVVGVQRDKLCNGCDELFYKVYGCD</sequence>
<feature type="non-terminal residue" evidence="1">
    <location>
        <position position="63"/>
    </location>
</feature>
<comment type="caution">
    <text evidence="1">The sequence shown here is derived from an EMBL/GenBank/DDBJ whole genome shotgun (WGS) entry which is preliminary data.</text>
</comment>
<accession>A0A0F9G047</accession>
<evidence type="ECO:0000313" key="1">
    <source>
        <dbReference type="EMBL" id="KKL62970.1"/>
    </source>
</evidence>
<dbReference type="AlphaFoldDB" id="A0A0F9G047"/>